<feature type="transmembrane region" description="Helical" evidence="2">
    <location>
        <begin position="303"/>
        <end position="324"/>
    </location>
</feature>
<dbReference type="Proteomes" id="UP000095280">
    <property type="component" value="Unplaced"/>
</dbReference>
<dbReference type="AlphaFoldDB" id="A0A1I8FL70"/>
<dbReference type="WBParaSite" id="maker-unitig_39520-snap-gene-0.2-mRNA-1">
    <property type="protein sequence ID" value="maker-unitig_39520-snap-gene-0.2-mRNA-1"/>
    <property type="gene ID" value="maker-unitig_39520-snap-gene-0.2"/>
</dbReference>
<keyword evidence="3" id="KW-1185">Reference proteome</keyword>
<keyword evidence="2" id="KW-1133">Transmembrane helix</keyword>
<feature type="region of interest" description="Disordered" evidence="1">
    <location>
        <begin position="259"/>
        <end position="288"/>
    </location>
</feature>
<keyword evidence="2" id="KW-0472">Membrane</keyword>
<evidence type="ECO:0000313" key="4">
    <source>
        <dbReference type="WBParaSite" id="maker-unitig_39520-snap-gene-0.2-mRNA-1"/>
    </source>
</evidence>
<evidence type="ECO:0000256" key="2">
    <source>
        <dbReference type="SAM" id="Phobius"/>
    </source>
</evidence>
<dbReference type="Gene3D" id="1.20.120.550">
    <property type="entry name" value="Membrane associated eicosanoid/glutathione metabolism-like domain"/>
    <property type="match status" value="1"/>
</dbReference>
<feature type="transmembrane region" description="Helical" evidence="2">
    <location>
        <begin position="14"/>
        <end position="34"/>
    </location>
</feature>
<proteinExistence type="predicted"/>
<dbReference type="InterPro" id="IPR023352">
    <property type="entry name" value="MAPEG-like_dom_sf"/>
</dbReference>
<organism evidence="3 4">
    <name type="scientific">Macrostomum lignano</name>
    <dbReference type="NCBI Taxonomy" id="282301"/>
    <lineage>
        <taxon>Eukaryota</taxon>
        <taxon>Metazoa</taxon>
        <taxon>Spiralia</taxon>
        <taxon>Lophotrochozoa</taxon>
        <taxon>Platyhelminthes</taxon>
        <taxon>Rhabditophora</taxon>
        <taxon>Macrostomorpha</taxon>
        <taxon>Macrostomida</taxon>
        <taxon>Macrostomidae</taxon>
        <taxon>Macrostomum</taxon>
    </lineage>
</organism>
<accession>A0A1I8FL70</accession>
<name>A0A1I8FL70_9PLAT</name>
<protein>
    <submittedName>
        <fullName evidence="4">Transmembrane protein</fullName>
    </submittedName>
</protein>
<sequence length="385" mass="42733">MVSINIPDSLLGSFAFYSAVVLSKTMAMSLLTAFKRIKNSIYANPEDAATLALPPAVSRSDLLCRRLFIVNASMALSDPVQPEPVCFEKDDLVAQRAAARASPALGLPTHSFDADSAAARRLVAVAAGQPTHSGSILASLCSMLGKRRPVSGAQRSQSSSRSRRLSCLHQLVQRHQSLTRFQSSSSCCDDQYCNGDLAGPRLAHLHQQHSTSRPTTIPTTVCHCSRDNSQPKPNSLNRIRVLKTFNRSERSRQARAMRLSVRRWQHPQPPCSTRLASPPRLARARQNFSESTRNRHIFKTSFFRNWGGALSTLLLFIVAMTTSFQDRHAQYDANIDSQLLSCWHCCRLTMSRRAGCDVVTAIGWAWCRLKRAAVECRLRLRICAA</sequence>
<feature type="compositionally biased region" description="Low complexity" evidence="1">
    <location>
        <begin position="274"/>
        <end position="285"/>
    </location>
</feature>
<reference evidence="4" key="1">
    <citation type="submission" date="2016-11" db="UniProtKB">
        <authorList>
            <consortium name="WormBaseParasite"/>
        </authorList>
    </citation>
    <scope>IDENTIFICATION</scope>
</reference>
<evidence type="ECO:0000313" key="3">
    <source>
        <dbReference type="Proteomes" id="UP000095280"/>
    </source>
</evidence>
<keyword evidence="2" id="KW-0812">Transmembrane</keyword>
<evidence type="ECO:0000256" key="1">
    <source>
        <dbReference type="SAM" id="MobiDB-lite"/>
    </source>
</evidence>